<name>A0A494Z5Q9_9BACI</name>
<evidence type="ECO:0000256" key="14">
    <source>
        <dbReference type="SAM" id="MobiDB-lite"/>
    </source>
</evidence>
<dbReference type="GO" id="GO:0009252">
    <property type="term" value="P:peptidoglycan biosynthetic process"/>
    <property type="evidence" value="ECO:0007669"/>
    <property type="project" value="UniProtKB-UniPathway"/>
</dbReference>
<dbReference type="InterPro" id="IPR036138">
    <property type="entry name" value="PBP_dimer_sf"/>
</dbReference>
<dbReference type="Gene3D" id="1.10.10.1230">
    <property type="entry name" value="Penicillin-binding protein, N-terminal non-catalytic domain, head sub-domain"/>
    <property type="match status" value="1"/>
</dbReference>
<comment type="subcellular location">
    <subcellularLocation>
        <location evidence="2">Cell membrane</location>
    </subcellularLocation>
    <subcellularLocation>
        <location evidence="1">Membrane</location>
        <topology evidence="1">Single-pass membrane protein</topology>
    </subcellularLocation>
</comment>
<keyword evidence="19" id="KW-1185">Reference proteome</keyword>
<evidence type="ECO:0000256" key="11">
    <source>
        <dbReference type="ARBA" id="ARBA00023136"/>
    </source>
</evidence>
<evidence type="ECO:0000256" key="2">
    <source>
        <dbReference type="ARBA" id="ARBA00004236"/>
    </source>
</evidence>
<dbReference type="OrthoDB" id="9770103at2"/>
<keyword evidence="10 15" id="KW-1133">Transmembrane helix</keyword>
<feature type="transmembrane region" description="Helical" evidence="15">
    <location>
        <begin position="20"/>
        <end position="41"/>
    </location>
</feature>
<dbReference type="InterPro" id="IPR050515">
    <property type="entry name" value="Beta-lactam/transpept"/>
</dbReference>
<evidence type="ECO:0000256" key="12">
    <source>
        <dbReference type="ARBA" id="ARBA00023316"/>
    </source>
</evidence>
<organism evidence="18 19">
    <name type="scientific">Oceanobacillus bengalensis</name>
    <dbReference type="NCBI Taxonomy" id="1435466"/>
    <lineage>
        <taxon>Bacteria</taxon>
        <taxon>Bacillati</taxon>
        <taxon>Bacillota</taxon>
        <taxon>Bacilli</taxon>
        <taxon>Bacillales</taxon>
        <taxon>Bacillaceae</taxon>
        <taxon>Oceanobacillus</taxon>
    </lineage>
</organism>
<proteinExistence type="inferred from homology"/>
<dbReference type="EC" id="3.4.16.4" evidence="5"/>
<evidence type="ECO:0000256" key="7">
    <source>
        <dbReference type="ARBA" id="ARBA00022692"/>
    </source>
</evidence>
<evidence type="ECO:0000313" key="19">
    <source>
        <dbReference type="Proteomes" id="UP000281813"/>
    </source>
</evidence>
<feature type="region of interest" description="Disordered" evidence="14">
    <location>
        <begin position="692"/>
        <end position="712"/>
    </location>
</feature>
<feature type="compositionally biased region" description="Acidic residues" evidence="14">
    <location>
        <begin position="703"/>
        <end position="712"/>
    </location>
</feature>
<dbReference type="Gene3D" id="3.40.710.10">
    <property type="entry name" value="DD-peptidase/beta-lactamase superfamily"/>
    <property type="match status" value="1"/>
</dbReference>
<keyword evidence="6" id="KW-1003">Cell membrane</keyword>
<evidence type="ECO:0000259" key="16">
    <source>
        <dbReference type="Pfam" id="PF00905"/>
    </source>
</evidence>
<dbReference type="Pfam" id="PF03717">
    <property type="entry name" value="PBP_dimer"/>
    <property type="match status" value="1"/>
</dbReference>
<feature type="domain" description="Penicillin-binding protein transpeptidase" evidence="16">
    <location>
        <begin position="351"/>
        <end position="683"/>
    </location>
</feature>
<evidence type="ECO:0000256" key="10">
    <source>
        <dbReference type="ARBA" id="ARBA00022989"/>
    </source>
</evidence>
<evidence type="ECO:0000256" key="9">
    <source>
        <dbReference type="ARBA" id="ARBA00022984"/>
    </source>
</evidence>
<evidence type="ECO:0000256" key="6">
    <source>
        <dbReference type="ARBA" id="ARBA00022475"/>
    </source>
</evidence>
<evidence type="ECO:0000259" key="17">
    <source>
        <dbReference type="Pfam" id="PF03717"/>
    </source>
</evidence>
<sequence>MVDKKKKKKKAQLPFRINILFFVIFLLFSVLILQLGVVQILNGEAFQDEIDRTIQDTTKIPVPRGKIYDRYHNIIVDNKPIYSITYTPAKGVQAIDRLKVAKKLAEFITMVPVDEDPEEYFDDTLTERNLKEYWYLENKEEADERISPEETADLSNAEVYNATLDLITEEEISNFSLEEKEVISIKKELDKAYSLTPQIVKNEGVTVDEYAKVSEHLAELPGINATTDWDREYLYESTIQSLLGSITTQEEGIPAENESYYLTRGYSRNDRVGKSGLEEYYEDLLKGRKEQIQYTTTKDGSIIGAETVVEGERGKDLVLSIDMEFQERVDKILLDALKEAVPANSKLNDVLAVVMDPNTGELLAVSGQHYDRKNDEFSNAAFKTIYDAHRPGSVVKGATVLSGFESGVISPGQVFYDRTIGLPQNPFSSWSSTLGAVNDIDALKVSSNVYMGYIALRLGGDYRYPYPNGSSVAIDRISLNNAFQEFRNYFSQFGLGVKTGIDFPYEATGYVGTDFQAGNLLHYAVGQFDTYTTMQLAQYVSTIANGGNRVEPHFMKELREPKASEDEVGAIYQTQNPKVLNRISMDYLDRVQEGFRRVFQEQGGTAASYFRNKEYKPAGKTGTAESEVFETDANGDVYGVETVNLNLIGYAPYDNPEIAFAIVVPNLNPSYTGINNKIGEQIMDTYFELKKERASGNNGSTTDDSEEETENE</sequence>
<evidence type="ECO:0000256" key="8">
    <source>
        <dbReference type="ARBA" id="ARBA00022960"/>
    </source>
</evidence>
<gene>
    <name evidence="18" type="ORF">D8M05_02740</name>
</gene>
<dbReference type="GO" id="GO:0071972">
    <property type="term" value="F:peptidoglycan L,D-transpeptidase activity"/>
    <property type="evidence" value="ECO:0007669"/>
    <property type="project" value="TreeGrafter"/>
</dbReference>
<keyword evidence="9" id="KW-0573">Peptidoglycan synthesis</keyword>
<dbReference type="UniPathway" id="UPA00219"/>
<comment type="catalytic activity">
    <reaction evidence="13">
        <text>Preferential cleavage: (Ac)2-L-Lys-D-Ala-|-D-Ala. Also transpeptidation of peptidyl-alanyl moieties that are N-acyl substituents of D-alanine.</text>
        <dbReference type="EC" id="3.4.16.4"/>
    </reaction>
</comment>
<evidence type="ECO:0000256" key="1">
    <source>
        <dbReference type="ARBA" id="ARBA00004167"/>
    </source>
</evidence>
<dbReference type="Proteomes" id="UP000281813">
    <property type="component" value="Unassembled WGS sequence"/>
</dbReference>
<dbReference type="GO" id="GO:0008360">
    <property type="term" value="P:regulation of cell shape"/>
    <property type="evidence" value="ECO:0007669"/>
    <property type="project" value="UniProtKB-KW"/>
</dbReference>
<dbReference type="InterPro" id="IPR005311">
    <property type="entry name" value="PBP_dimer"/>
</dbReference>
<evidence type="ECO:0000256" key="5">
    <source>
        <dbReference type="ARBA" id="ARBA00012448"/>
    </source>
</evidence>
<dbReference type="GO" id="GO:0071555">
    <property type="term" value="P:cell wall organization"/>
    <property type="evidence" value="ECO:0007669"/>
    <property type="project" value="UniProtKB-KW"/>
</dbReference>
<keyword evidence="12" id="KW-0961">Cell wall biogenesis/degradation</keyword>
<protein>
    <recommendedName>
        <fullName evidence="5">serine-type D-Ala-D-Ala carboxypeptidase</fullName>
        <ecNumber evidence="5">3.4.16.4</ecNumber>
    </recommendedName>
</protein>
<dbReference type="InterPro" id="IPR001460">
    <property type="entry name" value="PCN-bd_Tpept"/>
</dbReference>
<dbReference type="Gene3D" id="3.90.1310.10">
    <property type="entry name" value="Penicillin-binding protein 2a (Domain 2)"/>
    <property type="match status" value="1"/>
</dbReference>
<evidence type="ECO:0000256" key="13">
    <source>
        <dbReference type="ARBA" id="ARBA00034000"/>
    </source>
</evidence>
<dbReference type="Pfam" id="PF00905">
    <property type="entry name" value="Transpeptidase"/>
    <property type="match status" value="1"/>
</dbReference>
<dbReference type="SUPFAM" id="SSF56601">
    <property type="entry name" value="beta-lactamase/transpeptidase-like"/>
    <property type="match status" value="1"/>
</dbReference>
<keyword evidence="11 15" id="KW-0472">Membrane</keyword>
<evidence type="ECO:0000256" key="15">
    <source>
        <dbReference type="SAM" id="Phobius"/>
    </source>
</evidence>
<comment type="pathway">
    <text evidence="3">Cell wall biogenesis; peptidoglycan biosynthesis.</text>
</comment>
<dbReference type="SUPFAM" id="SSF56519">
    <property type="entry name" value="Penicillin binding protein dimerisation domain"/>
    <property type="match status" value="1"/>
</dbReference>
<accession>A0A494Z5Q9</accession>
<dbReference type="AlphaFoldDB" id="A0A494Z5Q9"/>
<dbReference type="GO" id="GO:0009002">
    <property type="term" value="F:serine-type D-Ala-D-Ala carboxypeptidase activity"/>
    <property type="evidence" value="ECO:0007669"/>
    <property type="project" value="UniProtKB-EC"/>
</dbReference>
<dbReference type="InterPro" id="IPR012338">
    <property type="entry name" value="Beta-lactam/transpept-like"/>
</dbReference>
<keyword evidence="8" id="KW-0133">Cell shape</keyword>
<reference evidence="18 19" key="1">
    <citation type="journal article" date="2015" name="Antonie Van Leeuwenhoek">
        <title>Oceanobacillus bengalensis sp. nov., a bacterium isolated from seawater of the Bay of Bengal.</title>
        <authorList>
            <person name="Yongchang O."/>
            <person name="Xiang W."/>
            <person name="Wang G."/>
        </authorList>
    </citation>
    <scope>NUCLEOTIDE SEQUENCE [LARGE SCALE GENOMIC DNA]</scope>
    <source>
        <strain evidence="18 19">MCCC 1K00260</strain>
    </source>
</reference>
<evidence type="ECO:0000313" key="18">
    <source>
        <dbReference type="EMBL" id="RKQ17824.1"/>
    </source>
</evidence>
<dbReference type="PANTHER" id="PTHR30627:SF2">
    <property type="entry name" value="PEPTIDOGLYCAN D,D-TRANSPEPTIDASE MRDA"/>
    <property type="match status" value="1"/>
</dbReference>
<feature type="domain" description="Penicillin-binding protein dimerisation" evidence="17">
    <location>
        <begin position="59"/>
        <end position="304"/>
    </location>
</feature>
<evidence type="ECO:0000256" key="3">
    <source>
        <dbReference type="ARBA" id="ARBA00004752"/>
    </source>
</evidence>
<dbReference type="PANTHER" id="PTHR30627">
    <property type="entry name" value="PEPTIDOGLYCAN D,D-TRANSPEPTIDASE"/>
    <property type="match status" value="1"/>
</dbReference>
<evidence type="ECO:0000256" key="4">
    <source>
        <dbReference type="ARBA" id="ARBA00007171"/>
    </source>
</evidence>
<dbReference type="EMBL" id="RBZO01000003">
    <property type="protein sequence ID" value="RKQ17824.1"/>
    <property type="molecule type" value="Genomic_DNA"/>
</dbReference>
<dbReference type="RefSeq" id="WP_121128413.1">
    <property type="nucleotide sequence ID" value="NZ_JBHUFK010000023.1"/>
</dbReference>
<keyword evidence="7 15" id="KW-0812">Transmembrane</keyword>
<dbReference type="GO" id="GO:0005886">
    <property type="term" value="C:plasma membrane"/>
    <property type="evidence" value="ECO:0007669"/>
    <property type="project" value="UniProtKB-SubCell"/>
</dbReference>
<dbReference type="GO" id="GO:0008658">
    <property type="term" value="F:penicillin binding"/>
    <property type="evidence" value="ECO:0007669"/>
    <property type="project" value="InterPro"/>
</dbReference>
<comment type="caution">
    <text evidence="18">The sequence shown here is derived from an EMBL/GenBank/DDBJ whole genome shotgun (WGS) entry which is preliminary data.</text>
</comment>
<comment type="similarity">
    <text evidence="4">Belongs to the transpeptidase family.</text>
</comment>